<keyword evidence="1" id="KW-1003">Cell membrane</keyword>
<keyword evidence="3" id="KW-0472">Membrane</keyword>
<organism evidence="8 9">
    <name type="scientific">Lactobacillus crispatus</name>
    <dbReference type="NCBI Taxonomy" id="47770"/>
    <lineage>
        <taxon>Bacteria</taxon>
        <taxon>Bacillati</taxon>
        <taxon>Bacillota</taxon>
        <taxon>Bacilli</taxon>
        <taxon>Lactobacillales</taxon>
        <taxon>Lactobacillaceae</taxon>
        <taxon>Lactobacillus</taxon>
    </lineage>
</organism>
<dbReference type="EMBL" id="JASOGN010000390">
    <property type="protein sequence ID" value="MDK6503856.1"/>
    <property type="molecule type" value="Genomic_DNA"/>
</dbReference>
<evidence type="ECO:0000256" key="6">
    <source>
        <dbReference type="SAM" id="SignalP"/>
    </source>
</evidence>
<dbReference type="PANTHER" id="PTHR37011:SF1">
    <property type="entry name" value="POT FAMILY PEPTIDE TRANSPORT PROTEIN"/>
    <property type="match status" value="1"/>
</dbReference>
<dbReference type="PANTHER" id="PTHR37011">
    <property type="entry name" value="POT FAMILY PEPTIDE TRANSPORT PROTEIN-RELATED"/>
    <property type="match status" value="1"/>
</dbReference>
<keyword evidence="5 8" id="KW-0449">Lipoprotein</keyword>
<proteinExistence type="predicted"/>
<dbReference type="NCBIfam" id="NF033216">
    <property type="entry name" value="lipo_YgdI_YgdR"/>
    <property type="match status" value="1"/>
</dbReference>
<evidence type="ECO:0000256" key="2">
    <source>
        <dbReference type="ARBA" id="ARBA00022729"/>
    </source>
</evidence>
<name>A0AAW6XIB0_9LACO</name>
<sequence length="56" mass="5993">MKKWAVIISAVGLAFAVSGCSSDYVMATKDGRMILTDGKPEIDDDTGLVSYHDQQG</sequence>
<evidence type="ECO:0000256" key="3">
    <source>
        <dbReference type="ARBA" id="ARBA00023136"/>
    </source>
</evidence>
<reference evidence="8" key="1">
    <citation type="submission" date="2023-05" db="EMBL/GenBank/DDBJ databases">
        <title>Cataloging the Phylogenetic Diversity of Human Bladder Bacteria.</title>
        <authorList>
            <person name="Du J."/>
        </authorList>
    </citation>
    <scope>NUCLEOTIDE SEQUENCE</scope>
    <source>
        <strain evidence="8">UMB9226</strain>
    </source>
</reference>
<dbReference type="Gene3D" id="2.30.30.100">
    <property type="match status" value="1"/>
</dbReference>
<accession>A0AAW6XIB0</accession>
<dbReference type="PROSITE" id="PS51257">
    <property type="entry name" value="PROKAR_LIPOPROTEIN"/>
    <property type="match status" value="1"/>
</dbReference>
<evidence type="ECO:0000256" key="1">
    <source>
        <dbReference type="ARBA" id="ARBA00022475"/>
    </source>
</evidence>
<feature type="signal peptide" evidence="6">
    <location>
        <begin position="1"/>
        <end position="16"/>
    </location>
</feature>
<dbReference type="SUPFAM" id="SSF50182">
    <property type="entry name" value="Sm-like ribonucleoproteins"/>
    <property type="match status" value="1"/>
</dbReference>
<protein>
    <submittedName>
        <fullName evidence="8">Lipoprotein YgdR</fullName>
    </submittedName>
</protein>
<keyword evidence="2 6" id="KW-0732">Signal</keyword>
<feature type="non-terminal residue" evidence="8">
    <location>
        <position position="56"/>
    </location>
</feature>
<comment type="caution">
    <text evidence="8">The sequence shown here is derived from an EMBL/GenBank/DDBJ whole genome shotgun (WGS) entry which is preliminary data.</text>
</comment>
<evidence type="ECO:0000313" key="8">
    <source>
        <dbReference type="EMBL" id="MDK6503856.1"/>
    </source>
</evidence>
<feature type="domain" description="Lipoprotein YgdI/YgdR-like SH3-like" evidence="7">
    <location>
        <begin position="23"/>
        <end position="56"/>
    </location>
</feature>
<keyword evidence="4" id="KW-0564">Palmitate</keyword>
<dbReference type="Proteomes" id="UP001230300">
    <property type="component" value="Unassembled WGS sequence"/>
</dbReference>
<gene>
    <name evidence="8" type="primary">ygdR</name>
    <name evidence="8" type="ORF">QP235_11955</name>
</gene>
<evidence type="ECO:0000256" key="4">
    <source>
        <dbReference type="ARBA" id="ARBA00023139"/>
    </source>
</evidence>
<dbReference type="InterPro" id="IPR010920">
    <property type="entry name" value="LSM_dom_sf"/>
</dbReference>
<dbReference type="InterPro" id="IPR010305">
    <property type="entry name" value="YgdI/YgdR-like"/>
</dbReference>
<evidence type="ECO:0000256" key="5">
    <source>
        <dbReference type="ARBA" id="ARBA00023288"/>
    </source>
</evidence>
<dbReference type="Pfam" id="PF06004">
    <property type="entry name" value="DUF903"/>
    <property type="match status" value="1"/>
</dbReference>
<dbReference type="AlphaFoldDB" id="A0AAW6XIB0"/>
<evidence type="ECO:0000313" key="9">
    <source>
        <dbReference type="Proteomes" id="UP001230300"/>
    </source>
</evidence>
<evidence type="ECO:0000259" key="7">
    <source>
        <dbReference type="Pfam" id="PF06004"/>
    </source>
</evidence>
<feature type="chain" id="PRO_5043936175" evidence="6">
    <location>
        <begin position="17"/>
        <end position="56"/>
    </location>
</feature>
<dbReference type="InterPro" id="IPR047807">
    <property type="entry name" value="YgdI/YgdR-like_SH3-like"/>
</dbReference>